<keyword evidence="4" id="KW-1185">Reference proteome</keyword>
<evidence type="ECO:0000256" key="2">
    <source>
        <dbReference type="PIRSR" id="PIRSR016184-1"/>
    </source>
</evidence>
<dbReference type="PIRSF" id="PIRSF016184">
    <property type="entry name" value="PhzC_PhzF"/>
    <property type="match status" value="1"/>
</dbReference>
<dbReference type="NCBIfam" id="TIGR00654">
    <property type="entry name" value="PhzF_family"/>
    <property type="match status" value="1"/>
</dbReference>
<dbReference type="Pfam" id="PF02567">
    <property type="entry name" value="PhzC-PhzF"/>
    <property type="match status" value="1"/>
</dbReference>
<evidence type="ECO:0000313" key="4">
    <source>
        <dbReference type="Proteomes" id="UP000327108"/>
    </source>
</evidence>
<evidence type="ECO:0000313" key="3">
    <source>
        <dbReference type="EMBL" id="KAA9349508.1"/>
    </source>
</evidence>
<dbReference type="SUPFAM" id="SSF54506">
    <property type="entry name" value="Diaminopimelate epimerase-like"/>
    <property type="match status" value="1"/>
</dbReference>
<dbReference type="AlphaFoldDB" id="A0A5N1JAX9"/>
<dbReference type="Proteomes" id="UP000327108">
    <property type="component" value="Unassembled WGS sequence"/>
</dbReference>
<feature type="active site" evidence="2">
    <location>
        <position position="46"/>
    </location>
</feature>
<protein>
    <submittedName>
        <fullName evidence="3">PhzF family phenazine biosynthesis protein</fullName>
    </submittedName>
</protein>
<dbReference type="EMBL" id="VYXQ01000057">
    <property type="protein sequence ID" value="KAA9349508.1"/>
    <property type="molecule type" value="Genomic_DNA"/>
</dbReference>
<dbReference type="Gene3D" id="3.10.310.10">
    <property type="entry name" value="Diaminopimelate Epimerase, Chain A, domain 1"/>
    <property type="match status" value="2"/>
</dbReference>
<dbReference type="PANTHER" id="PTHR13774">
    <property type="entry name" value="PHENAZINE BIOSYNTHESIS PROTEIN"/>
    <property type="match status" value="1"/>
</dbReference>
<accession>A0A5N1JAX9</accession>
<name>A0A5N1JAX9_9HYPH</name>
<dbReference type="RefSeq" id="WP_151096178.1">
    <property type="nucleotide sequence ID" value="NZ_VYXQ01000057.1"/>
</dbReference>
<dbReference type="InterPro" id="IPR003719">
    <property type="entry name" value="Phenazine_PhzF-like"/>
</dbReference>
<dbReference type="PANTHER" id="PTHR13774:SF32">
    <property type="entry name" value="ANTISENSE-ENHANCING SEQUENCE 1"/>
    <property type="match status" value="1"/>
</dbReference>
<dbReference type="GO" id="GO:0005737">
    <property type="term" value="C:cytoplasm"/>
    <property type="evidence" value="ECO:0007669"/>
    <property type="project" value="TreeGrafter"/>
</dbReference>
<comment type="similarity">
    <text evidence="1">Belongs to the PhzF family.</text>
</comment>
<evidence type="ECO:0000256" key="1">
    <source>
        <dbReference type="ARBA" id="ARBA00008270"/>
    </source>
</evidence>
<comment type="caution">
    <text evidence="3">The sequence shown here is derived from an EMBL/GenBank/DDBJ whole genome shotgun (WGS) entry which is preliminary data.</text>
</comment>
<proteinExistence type="inferred from homology"/>
<gene>
    <name evidence="3" type="ORF">F3W84_23660</name>
</gene>
<reference evidence="3 4" key="1">
    <citation type="submission" date="2019-09" db="EMBL/GenBank/DDBJ databases">
        <title>Biological control of the noxious weed angled onion (Allium triquetrum) thwarted by endophytic bacteria in Victoria, Australia.</title>
        <authorList>
            <person name="Tehranchian P."/>
            <person name="Adair R.J."/>
            <person name="Van T.H."/>
            <person name="Morrison P.D."/>
            <person name="Williams H."/>
            <person name="Lawrie A.C."/>
        </authorList>
    </citation>
    <scope>NUCLEOTIDE SEQUENCE [LARGE SCALE GENOMIC DNA]</scope>
    <source>
        <strain evidence="3 4">RPTAtOch1</strain>
    </source>
</reference>
<organism evidence="3 4">
    <name type="scientific">Ochrobactrum quorumnocens</name>
    <dbReference type="NCBI Taxonomy" id="271865"/>
    <lineage>
        <taxon>Bacteria</taxon>
        <taxon>Pseudomonadati</taxon>
        <taxon>Pseudomonadota</taxon>
        <taxon>Alphaproteobacteria</taxon>
        <taxon>Hyphomicrobiales</taxon>
        <taxon>Brucellaceae</taxon>
        <taxon>Brucella/Ochrobactrum group</taxon>
        <taxon>Ochrobactrum</taxon>
    </lineage>
</organism>
<dbReference type="GO" id="GO:0016853">
    <property type="term" value="F:isomerase activity"/>
    <property type="evidence" value="ECO:0007669"/>
    <property type="project" value="TreeGrafter"/>
</dbReference>
<sequence length="280" mass="30708">MDRSFYIVDVFGSDSFTGNPVAVVFGADELSKDKMQQITQWFNLSETTFIFAPENPRADYRVRIFALEGELPFAGHPTLGSCGAWLAHGNKARDDKTIIQECGSGLVKIRYTNDKFCFEAPDLIRSGPPSDEEFKDALEFLGLDAGEVISATWLDNGPGWLGFRLSSAEKVLALNPHRAWPHRMDIGVVGLHPVENDAAVEVRAFFTDHNGSTIEDPVTGSLNASIAQWLFATRVLDTDYVATQGSCIGRKGRVFVSRDKLGQVWVGGNVSVHVSGKIVL</sequence>